<dbReference type="AlphaFoldDB" id="A0A0C2YDN2"/>
<evidence type="ECO:0000313" key="4">
    <source>
        <dbReference type="Proteomes" id="UP000053424"/>
    </source>
</evidence>
<sequence length="432" mass="48178">MDHRCMPFPLDANTEFLRNIHQSAPPKRETTQCSALDRPGNTRASRVKVAPAIPHHASKNKKGRPYRPDPAHFLQRAWARAVVNDATFVIFHCGDRERIGIRHRESQTLYLSDLMDATARNEPSYGADALQRQKQRSSHNPSSSGKKRPAEDGQASIPEPKRQKVEENVGDTNERVSDQSDLEQVRSILSSRPLALLSLSYGAYHSPVPSSFIRVGPSCVRGYHDQPFKEPSRKATFLPSQYFSLTLSKPIGSGAVGTVHRALAEIELQSGVKVQHRLAVKLVFSDYSGCQRRLWKEYSIYQHLASKDGVEGVLPVYGIFEDTETGTLALIMDDGGSSLQNGVSVPQEKQMSFTRAMTSIHRAGIRHLGLRPNNLLINEKGETFIIDFDRARHNSRPQAMSHELACLKHFLDGKEGECCYSPQANSHCSDSD</sequence>
<keyword evidence="4" id="KW-1185">Reference proteome</keyword>
<dbReference type="STRING" id="686832.A0A0C2YDN2"/>
<dbReference type="PROSITE" id="PS50011">
    <property type="entry name" value="PROTEIN_KINASE_DOM"/>
    <property type="match status" value="1"/>
</dbReference>
<accession>A0A0C2YDN2</accession>
<feature type="compositionally biased region" description="Basic and acidic residues" evidence="1">
    <location>
        <begin position="159"/>
        <end position="178"/>
    </location>
</feature>
<name>A0A0C2YDN2_HEBCY</name>
<dbReference type="GO" id="GO:0005524">
    <property type="term" value="F:ATP binding"/>
    <property type="evidence" value="ECO:0007669"/>
    <property type="project" value="InterPro"/>
</dbReference>
<evidence type="ECO:0000259" key="2">
    <source>
        <dbReference type="PROSITE" id="PS50011"/>
    </source>
</evidence>
<reference evidence="3 4" key="1">
    <citation type="submission" date="2014-04" db="EMBL/GenBank/DDBJ databases">
        <authorList>
            <consortium name="DOE Joint Genome Institute"/>
            <person name="Kuo A."/>
            <person name="Gay G."/>
            <person name="Dore J."/>
            <person name="Kohler A."/>
            <person name="Nagy L.G."/>
            <person name="Floudas D."/>
            <person name="Copeland A."/>
            <person name="Barry K.W."/>
            <person name="Cichocki N."/>
            <person name="Veneault-Fourrey C."/>
            <person name="LaButti K."/>
            <person name="Lindquist E.A."/>
            <person name="Lipzen A."/>
            <person name="Lundell T."/>
            <person name="Morin E."/>
            <person name="Murat C."/>
            <person name="Sun H."/>
            <person name="Tunlid A."/>
            <person name="Henrissat B."/>
            <person name="Grigoriev I.V."/>
            <person name="Hibbett D.S."/>
            <person name="Martin F."/>
            <person name="Nordberg H.P."/>
            <person name="Cantor M.N."/>
            <person name="Hua S.X."/>
        </authorList>
    </citation>
    <scope>NUCLEOTIDE SEQUENCE [LARGE SCALE GENOMIC DNA]</scope>
    <source>
        <strain evidence="4">h7</strain>
    </source>
</reference>
<dbReference type="Gene3D" id="1.10.510.10">
    <property type="entry name" value="Transferase(Phosphotransferase) domain 1"/>
    <property type="match status" value="1"/>
</dbReference>
<dbReference type="EMBL" id="KN831787">
    <property type="protein sequence ID" value="KIM39107.1"/>
    <property type="molecule type" value="Genomic_DNA"/>
</dbReference>
<dbReference type="Pfam" id="PF00069">
    <property type="entry name" value="Pkinase"/>
    <property type="match status" value="1"/>
</dbReference>
<dbReference type="Proteomes" id="UP000053424">
    <property type="component" value="Unassembled WGS sequence"/>
</dbReference>
<proteinExistence type="predicted"/>
<organism evidence="3 4">
    <name type="scientific">Hebeloma cylindrosporum</name>
    <dbReference type="NCBI Taxonomy" id="76867"/>
    <lineage>
        <taxon>Eukaryota</taxon>
        <taxon>Fungi</taxon>
        <taxon>Dikarya</taxon>
        <taxon>Basidiomycota</taxon>
        <taxon>Agaricomycotina</taxon>
        <taxon>Agaricomycetes</taxon>
        <taxon>Agaricomycetidae</taxon>
        <taxon>Agaricales</taxon>
        <taxon>Agaricineae</taxon>
        <taxon>Hymenogastraceae</taxon>
        <taxon>Hebeloma</taxon>
    </lineage>
</organism>
<dbReference type="GO" id="GO:0004672">
    <property type="term" value="F:protein kinase activity"/>
    <property type="evidence" value="ECO:0007669"/>
    <property type="project" value="InterPro"/>
</dbReference>
<evidence type="ECO:0000256" key="1">
    <source>
        <dbReference type="SAM" id="MobiDB-lite"/>
    </source>
</evidence>
<feature type="domain" description="Protein kinase" evidence="2">
    <location>
        <begin position="245"/>
        <end position="432"/>
    </location>
</feature>
<dbReference type="SUPFAM" id="SSF56112">
    <property type="entry name" value="Protein kinase-like (PK-like)"/>
    <property type="match status" value="1"/>
</dbReference>
<feature type="region of interest" description="Disordered" evidence="1">
    <location>
        <begin position="123"/>
        <end position="182"/>
    </location>
</feature>
<dbReference type="OrthoDB" id="2521594at2759"/>
<gene>
    <name evidence="3" type="ORF">M413DRAFT_29667</name>
</gene>
<reference evidence="4" key="2">
    <citation type="submission" date="2015-01" db="EMBL/GenBank/DDBJ databases">
        <title>Evolutionary Origins and Diversification of the Mycorrhizal Mutualists.</title>
        <authorList>
            <consortium name="DOE Joint Genome Institute"/>
            <consortium name="Mycorrhizal Genomics Consortium"/>
            <person name="Kohler A."/>
            <person name="Kuo A."/>
            <person name="Nagy L.G."/>
            <person name="Floudas D."/>
            <person name="Copeland A."/>
            <person name="Barry K.W."/>
            <person name="Cichocki N."/>
            <person name="Veneault-Fourrey C."/>
            <person name="LaButti K."/>
            <person name="Lindquist E.A."/>
            <person name="Lipzen A."/>
            <person name="Lundell T."/>
            <person name="Morin E."/>
            <person name="Murat C."/>
            <person name="Riley R."/>
            <person name="Ohm R."/>
            <person name="Sun H."/>
            <person name="Tunlid A."/>
            <person name="Henrissat B."/>
            <person name="Grigoriev I.V."/>
            <person name="Hibbett D.S."/>
            <person name="Martin F."/>
        </authorList>
    </citation>
    <scope>NUCLEOTIDE SEQUENCE [LARGE SCALE GENOMIC DNA]</scope>
    <source>
        <strain evidence="4">h7</strain>
    </source>
</reference>
<evidence type="ECO:0000313" key="3">
    <source>
        <dbReference type="EMBL" id="KIM39107.1"/>
    </source>
</evidence>
<feature type="region of interest" description="Disordered" evidence="1">
    <location>
        <begin position="24"/>
        <end position="43"/>
    </location>
</feature>
<dbReference type="HOGENOM" id="CLU_004236_1_1_1"/>
<protein>
    <recommendedName>
        <fullName evidence="2">Protein kinase domain-containing protein</fullName>
    </recommendedName>
</protein>
<dbReference type="InterPro" id="IPR011009">
    <property type="entry name" value="Kinase-like_dom_sf"/>
</dbReference>
<dbReference type="InterPro" id="IPR000719">
    <property type="entry name" value="Prot_kinase_dom"/>
</dbReference>